<proteinExistence type="predicted"/>
<evidence type="ECO:0000313" key="1">
    <source>
        <dbReference type="EMBL" id="JAE28425.1"/>
    </source>
</evidence>
<reference evidence="1" key="2">
    <citation type="journal article" date="2015" name="Data Brief">
        <title>Shoot transcriptome of the giant reed, Arundo donax.</title>
        <authorList>
            <person name="Barrero R.A."/>
            <person name="Guerrero F.D."/>
            <person name="Moolhuijzen P."/>
            <person name="Goolsby J.A."/>
            <person name="Tidwell J."/>
            <person name="Bellgard S.E."/>
            <person name="Bellgard M.I."/>
        </authorList>
    </citation>
    <scope>NUCLEOTIDE SEQUENCE</scope>
    <source>
        <tissue evidence="1">Shoot tissue taken approximately 20 cm above the soil surface</tissue>
    </source>
</reference>
<sequence>MIMLNDKGWYVDFNLFQLEFTVQAYASLYFRTVFFLHL</sequence>
<dbReference type="AlphaFoldDB" id="A0A0A9GTS1"/>
<organism evidence="1">
    <name type="scientific">Arundo donax</name>
    <name type="common">Giant reed</name>
    <name type="synonym">Donax arundinaceus</name>
    <dbReference type="NCBI Taxonomy" id="35708"/>
    <lineage>
        <taxon>Eukaryota</taxon>
        <taxon>Viridiplantae</taxon>
        <taxon>Streptophyta</taxon>
        <taxon>Embryophyta</taxon>
        <taxon>Tracheophyta</taxon>
        <taxon>Spermatophyta</taxon>
        <taxon>Magnoliopsida</taxon>
        <taxon>Liliopsida</taxon>
        <taxon>Poales</taxon>
        <taxon>Poaceae</taxon>
        <taxon>PACMAD clade</taxon>
        <taxon>Arundinoideae</taxon>
        <taxon>Arundineae</taxon>
        <taxon>Arundo</taxon>
    </lineage>
</organism>
<accession>A0A0A9GTS1</accession>
<dbReference type="EMBL" id="GBRH01169471">
    <property type="protein sequence ID" value="JAE28425.1"/>
    <property type="molecule type" value="Transcribed_RNA"/>
</dbReference>
<protein>
    <submittedName>
        <fullName evidence="1">Uncharacterized protein</fullName>
    </submittedName>
</protein>
<name>A0A0A9GTS1_ARUDO</name>
<reference evidence="1" key="1">
    <citation type="submission" date="2014-09" db="EMBL/GenBank/DDBJ databases">
        <authorList>
            <person name="Magalhaes I.L.F."/>
            <person name="Oliveira U."/>
            <person name="Santos F.R."/>
            <person name="Vidigal T.H.D.A."/>
            <person name="Brescovit A.D."/>
            <person name="Santos A.J."/>
        </authorList>
    </citation>
    <scope>NUCLEOTIDE SEQUENCE</scope>
    <source>
        <tissue evidence="1">Shoot tissue taken approximately 20 cm above the soil surface</tissue>
    </source>
</reference>